<dbReference type="InterPro" id="IPR007197">
    <property type="entry name" value="rSAM"/>
</dbReference>
<keyword evidence="3" id="KW-0949">S-adenosyl-L-methionine</keyword>
<dbReference type="PANTHER" id="PTHR43273:SF3">
    <property type="entry name" value="ANAEROBIC SULFATASE-MATURATING ENZYME HOMOLOG ASLB-RELATED"/>
    <property type="match status" value="1"/>
</dbReference>
<dbReference type="SFLD" id="SFLDG01386">
    <property type="entry name" value="main_SPASM_domain-containing"/>
    <property type="match status" value="1"/>
</dbReference>
<organism evidence="9 10">
    <name type="scientific">Dorea longicatena</name>
    <dbReference type="NCBI Taxonomy" id="88431"/>
    <lineage>
        <taxon>Bacteria</taxon>
        <taxon>Bacillati</taxon>
        <taxon>Bacillota</taxon>
        <taxon>Clostridia</taxon>
        <taxon>Lachnospirales</taxon>
        <taxon>Lachnospiraceae</taxon>
        <taxon>Dorea</taxon>
    </lineage>
</organism>
<evidence type="ECO:0000256" key="1">
    <source>
        <dbReference type="ARBA" id="ARBA00001966"/>
    </source>
</evidence>
<dbReference type="InterPro" id="IPR026401">
    <property type="entry name" value="CXXX_matur"/>
</dbReference>
<dbReference type="PANTHER" id="PTHR43273">
    <property type="entry name" value="ANAEROBIC SULFATASE-MATURATING ENZYME HOMOLOG ASLB-RELATED"/>
    <property type="match status" value="1"/>
</dbReference>
<dbReference type="Gene3D" id="3.20.20.70">
    <property type="entry name" value="Aldolase class I"/>
    <property type="match status" value="2"/>
</dbReference>
<comment type="caution">
    <text evidence="9">The sequence shown here is derived from an EMBL/GenBank/DDBJ whole genome shotgun (WGS) entry which is preliminary data.</text>
</comment>
<dbReference type="CDD" id="cd01335">
    <property type="entry name" value="Radical_SAM"/>
    <property type="match status" value="1"/>
</dbReference>
<evidence type="ECO:0000256" key="4">
    <source>
        <dbReference type="ARBA" id="ARBA00022723"/>
    </source>
</evidence>
<dbReference type="GO" id="GO:0051539">
    <property type="term" value="F:4 iron, 4 sulfur cluster binding"/>
    <property type="evidence" value="ECO:0007669"/>
    <property type="project" value="UniProtKB-KW"/>
</dbReference>
<dbReference type="EMBL" id="QSVN01000030">
    <property type="protein sequence ID" value="RGO29338.1"/>
    <property type="molecule type" value="Genomic_DNA"/>
</dbReference>
<proteinExistence type="inferred from homology"/>
<keyword evidence="5" id="KW-0408">Iron</keyword>
<gene>
    <name evidence="9" type="ORF">DXB16_14390</name>
</gene>
<evidence type="ECO:0000313" key="10">
    <source>
        <dbReference type="Proteomes" id="UP000261285"/>
    </source>
</evidence>
<evidence type="ECO:0000256" key="5">
    <source>
        <dbReference type="ARBA" id="ARBA00023004"/>
    </source>
</evidence>
<dbReference type="GO" id="GO:0046872">
    <property type="term" value="F:metal ion binding"/>
    <property type="evidence" value="ECO:0007669"/>
    <property type="project" value="UniProtKB-KW"/>
</dbReference>
<comment type="cofactor">
    <cofactor evidence="1">
        <name>[4Fe-4S] cluster</name>
        <dbReference type="ChEBI" id="CHEBI:49883"/>
    </cofactor>
</comment>
<reference evidence="9 10" key="1">
    <citation type="submission" date="2018-08" db="EMBL/GenBank/DDBJ databases">
        <title>A genome reference for cultivated species of the human gut microbiota.</title>
        <authorList>
            <person name="Zou Y."/>
            <person name="Xue W."/>
            <person name="Luo G."/>
        </authorList>
    </citation>
    <scope>NUCLEOTIDE SEQUENCE [LARGE SCALE GENOMIC DNA]</scope>
    <source>
        <strain evidence="9 10">OM02-16</strain>
    </source>
</reference>
<accession>A0A3E5G4M6</accession>
<evidence type="ECO:0000256" key="3">
    <source>
        <dbReference type="ARBA" id="ARBA00022691"/>
    </source>
</evidence>
<keyword evidence="4" id="KW-0479">Metal-binding</keyword>
<feature type="domain" description="Radical SAM core" evidence="8">
    <location>
        <begin position="35"/>
        <end position="184"/>
    </location>
</feature>
<evidence type="ECO:0000256" key="7">
    <source>
        <dbReference type="ARBA" id="ARBA00023601"/>
    </source>
</evidence>
<evidence type="ECO:0000259" key="8">
    <source>
        <dbReference type="Pfam" id="PF04055"/>
    </source>
</evidence>
<dbReference type="AlphaFoldDB" id="A0A3E5G4M6"/>
<dbReference type="NCBIfam" id="TIGR04119">
    <property type="entry name" value="CXXX_matur"/>
    <property type="match status" value="1"/>
</dbReference>
<dbReference type="PROSITE" id="PS01305">
    <property type="entry name" value="MOAA_NIFB_PQQE"/>
    <property type="match status" value="1"/>
</dbReference>
<keyword evidence="2" id="KW-0004">4Fe-4S</keyword>
<evidence type="ECO:0000313" key="9">
    <source>
        <dbReference type="EMBL" id="RGO29338.1"/>
    </source>
</evidence>
<dbReference type="InterPro" id="IPR058240">
    <property type="entry name" value="rSAM_sf"/>
</dbReference>
<dbReference type="Proteomes" id="UP000261285">
    <property type="component" value="Unassembled WGS sequence"/>
</dbReference>
<dbReference type="SUPFAM" id="SSF102114">
    <property type="entry name" value="Radical SAM enzymes"/>
    <property type="match status" value="1"/>
</dbReference>
<dbReference type="InterPro" id="IPR026412">
    <property type="entry name" value="rSAM_Cxxx_rpt"/>
</dbReference>
<dbReference type="SFLD" id="SFLDG01384">
    <property type="entry name" value="thioether_bond_formation_requi"/>
    <property type="match status" value="1"/>
</dbReference>
<dbReference type="NCBIfam" id="TIGR04115">
    <property type="entry name" value="rSAM_Cxxx_rpt"/>
    <property type="match status" value="1"/>
</dbReference>
<protein>
    <submittedName>
        <fullName evidence="9">Radical SAM peptide maturase, CXXX-repeat target family</fullName>
    </submittedName>
</protein>
<evidence type="ECO:0000256" key="2">
    <source>
        <dbReference type="ARBA" id="ARBA00022485"/>
    </source>
</evidence>
<evidence type="ECO:0000256" key="6">
    <source>
        <dbReference type="ARBA" id="ARBA00023014"/>
    </source>
</evidence>
<dbReference type="InterPro" id="IPR000385">
    <property type="entry name" value="MoaA_NifB_PqqE_Fe-S-bd_CS"/>
</dbReference>
<name>A0A3E5G4M6_9FIRM</name>
<comment type="similarity">
    <text evidence="7">Belongs to the radical SAM superfamily. Anaerobic sulfatase-maturating enzyme family.</text>
</comment>
<dbReference type="InterPro" id="IPR023867">
    <property type="entry name" value="Sulphatase_maturase_rSAM"/>
</dbReference>
<keyword evidence="6" id="KW-0411">Iron-sulfur</keyword>
<dbReference type="GO" id="GO:0016491">
    <property type="term" value="F:oxidoreductase activity"/>
    <property type="evidence" value="ECO:0007669"/>
    <property type="project" value="InterPro"/>
</dbReference>
<dbReference type="SFLD" id="SFLDG01067">
    <property type="entry name" value="SPASM/twitch_domain_containing"/>
    <property type="match status" value="1"/>
</dbReference>
<sequence>MNTIIKEEQKMNENYRIGSVQPEWGKGRAQTLTFVVTEDCNLRCKYCYITHKSNGKVLKLKTAKKFIDYILETDSINKSDAVILDFIGGEPFLEPKLIEDICDYFKIKTYLKGISWYWNYRINISTNGVNYSDEKVQHFIGKNKGKLSVGITLDGTKKKHDLQRVFPDGTGSYDAIHNNIELWLSQFYGSTKVTFSSEDLKYLKESVVHLWNEGIEEVNANVVYENVWQPGDDKIFEMELKKLADYILDNNLYNKYQCTLFADYIGQPYDEEMLTQTSCGAGKMLALSPGGKIYPCMRYYDYSLNHKPGYVIGNVDEGIDFEKSRVFMLLMYKYQCDSECLNCPIAQGCEFCQGFNYDEAVTDTNFQRAKYICKMHKARVRANNYYFAKLYHEKNIRRFGFKWQKEMLFVLSEDSVSICTERKVEKRMNCDMSEETVKKGLIYAQENFYKPIFLHSLNDTIGEYNDVEIMHYIPIERYNEEISYFDYRVVISIDSLEYVNRLSNQDVVILNLLPEEINRLADAIKCLLMKTDRIQINIQNYTSDFDFEQYEEQLNQCIDSLIKIYEKTGKIKEISNITDLLFIDKHEGCNAGNNSITYAPDGKLYICPMYYFDREKAVGDIENGYQILNEQLFTEEYMPLCENCKAFQCENCKYMNKIFTKEVNISPSFQCKKAFVEMKISKKLQQKLEGKINFLQDIEQYEISDPICLVKGYDKDLSYYRNGE</sequence>
<dbReference type="SFLD" id="SFLDS00029">
    <property type="entry name" value="Radical_SAM"/>
    <property type="match status" value="1"/>
</dbReference>
<dbReference type="InterPro" id="IPR013785">
    <property type="entry name" value="Aldolase_TIM"/>
</dbReference>
<dbReference type="Pfam" id="PF04055">
    <property type="entry name" value="Radical_SAM"/>
    <property type="match status" value="1"/>
</dbReference>